<dbReference type="AlphaFoldDB" id="A0A4R2KV89"/>
<name>A0A4R2KV89_9FIRM</name>
<feature type="coiled-coil region" evidence="1">
    <location>
        <begin position="23"/>
        <end position="50"/>
    </location>
</feature>
<accession>A0A4R2KV89</accession>
<protein>
    <recommendedName>
        <fullName evidence="4">RinA family phage transcriptional activator</fullName>
    </recommendedName>
</protein>
<sequence>MYKGHIPCLTTYLEGFNLNRKKLEIIFKNLKEINSQIKEMEFEIEELEDLQQFGGSGASYVKIIKNSNLFSKTENHMLKNLEIKETIKTLELEKRILERVIKRIYNALNSLTELEKQIVTRKYIDEKIWRIIVCEVNIEERQCRDIKNRALDKMISVLNVSRRSTKKKIG</sequence>
<dbReference type="EMBL" id="SLWV01000025">
    <property type="protein sequence ID" value="TCO70635.1"/>
    <property type="molecule type" value="Genomic_DNA"/>
</dbReference>
<evidence type="ECO:0000313" key="2">
    <source>
        <dbReference type="EMBL" id="TCO70635.1"/>
    </source>
</evidence>
<dbReference type="RefSeq" id="WP_132246944.1">
    <property type="nucleotide sequence ID" value="NZ_SLWV01000025.1"/>
</dbReference>
<proteinExistence type="predicted"/>
<keyword evidence="1" id="KW-0175">Coiled coil</keyword>
<gene>
    <name evidence="2" type="ORF">EV214_1255</name>
</gene>
<keyword evidence="3" id="KW-1185">Reference proteome</keyword>
<feature type="coiled-coil region" evidence="1">
    <location>
        <begin position="80"/>
        <end position="117"/>
    </location>
</feature>
<comment type="caution">
    <text evidence="2">The sequence shown here is derived from an EMBL/GenBank/DDBJ whole genome shotgun (WGS) entry which is preliminary data.</text>
</comment>
<dbReference type="OrthoDB" id="1952634at2"/>
<dbReference type="SUPFAM" id="SSF88659">
    <property type="entry name" value="Sigma3 and sigma4 domains of RNA polymerase sigma factors"/>
    <property type="match status" value="1"/>
</dbReference>
<organism evidence="2 3">
    <name type="scientific">Marinisporobacter balticus</name>
    <dbReference type="NCBI Taxonomy" id="2018667"/>
    <lineage>
        <taxon>Bacteria</taxon>
        <taxon>Bacillati</taxon>
        <taxon>Bacillota</taxon>
        <taxon>Clostridia</taxon>
        <taxon>Peptostreptococcales</taxon>
        <taxon>Thermotaleaceae</taxon>
        <taxon>Marinisporobacter</taxon>
    </lineage>
</organism>
<evidence type="ECO:0000256" key="1">
    <source>
        <dbReference type="SAM" id="Coils"/>
    </source>
</evidence>
<evidence type="ECO:0000313" key="3">
    <source>
        <dbReference type="Proteomes" id="UP000294919"/>
    </source>
</evidence>
<dbReference type="Proteomes" id="UP000294919">
    <property type="component" value="Unassembled WGS sequence"/>
</dbReference>
<reference evidence="2 3" key="1">
    <citation type="submission" date="2019-03" db="EMBL/GenBank/DDBJ databases">
        <title>Genomic Encyclopedia of Type Strains, Phase IV (KMG-IV): sequencing the most valuable type-strain genomes for metagenomic binning, comparative biology and taxonomic classification.</title>
        <authorList>
            <person name="Goeker M."/>
        </authorList>
    </citation>
    <scope>NUCLEOTIDE SEQUENCE [LARGE SCALE GENOMIC DNA]</scope>
    <source>
        <strain evidence="2 3">DSM 102940</strain>
    </source>
</reference>
<evidence type="ECO:0008006" key="4">
    <source>
        <dbReference type="Google" id="ProtNLM"/>
    </source>
</evidence>
<dbReference type="InterPro" id="IPR013324">
    <property type="entry name" value="RNA_pol_sigma_r3/r4-like"/>
</dbReference>